<comment type="caution">
    <text evidence="2">The sequence shown here is derived from an EMBL/GenBank/DDBJ whole genome shotgun (WGS) entry which is preliminary data.</text>
</comment>
<keyword evidence="2" id="KW-0472">Membrane</keyword>
<dbReference type="Pfam" id="PF13116">
    <property type="entry name" value="YhdP"/>
    <property type="match status" value="1"/>
</dbReference>
<evidence type="ECO:0000313" key="2">
    <source>
        <dbReference type="EMBL" id="KTD36976.1"/>
    </source>
</evidence>
<dbReference type="Proteomes" id="UP000054858">
    <property type="component" value="Unassembled WGS sequence"/>
</dbReference>
<evidence type="ECO:0000313" key="3">
    <source>
        <dbReference type="Proteomes" id="UP000054858"/>
    </source>
</evidence>
<dbReference type="NCBIfam" id="TIGR02099">
    <property type="entry name" value="YhdP family protein"/>
    <property type="match status" value="1"/>
</dbReference>
<feature type="domain" description="YhdP central" evidence="1">
    <location>
        <begin position="8"/>
        <end position="1264"/>
    </location>
</feature>
<gene>
    <name evidence="2" type="ORF">Loak_2112</name>
</gene>
<sequence>MSKNDKVMAKFFKRCWIFFAVIIISFAILFSLFRALTPWARQYKGEVEQHLSTLIGQPVTISSMETSWYWFEPVLKLNQVTVSNAQQPVLKLNKLLVGINLLSSVWHWQIQPGILYIDHLHLSLREVDHRWQIDGLGFGKQWTKLEPDSYLPLIGWILAQQKIMLRHVSVLVHLNNGSLLPLEDINLTIANRSGHYRLKGNARLAQTMNTKLSILADMYIDASNLEKTKGEAYISVSHFLPAQWQELLPKMPYHLEGGEGSFELWLNFFQGGLNLIQSRMNFHHLAWRDLSKETSYFVRSLGANLAWQPNADGWKLSADQIKMHLMGFRWPDNKLLVEYSKSQGAYRLFVETLFLEPILNLKFDWPETALPFLAAKPYGVLHNTQLELHDKQITYLLTQFSEAGWQEASSMPAVANLAGVLHWQPSEGRLELDAKNTSLKFHDLPPVDFVQANAAFEWKTFSHGLRINMERMVLVRPDLVLSARAALDNPSSSSPGYLRLNAEFSADNAQQWLAYIPSNYLKPKLDEWLKEDIKRIAKASGQIKVEGIPANFPFDKSEGDFSITSYLSGADLYITNKWPLSRDIEAYLRFNKRTLEADIVQADLQGVPVDQLNLRIDDIGLDRETLLIHGKTKAPADKVRAFVLASPLRTRLAKLNMLDVQGALGLELRLEVPLYPENDDVLARGSVTFNDNNLIFHHTMDDVELKNVSGNLHFNEHGIMASSLQATLLGDSVIMHIQSFQQPQPYTEVLIKGSTTIDLLKKKLNFPIFSLLQGNLNMESRLMLTDDPNDLDHIEITSSLAGVSVDLPPPLGKSSEESAPLVLDMDFNPEKAIRVRFDYDDRLSSDLWFDRTKQSFSLRKGEIRLGSGHAVEPKKDDVLLVGSLPSFDLQQWYATLSKIPADTRTPNLAEHIRFVDVKLGMAKFWTHEYENLVIKATKHGKNEWFLNIKQKDIEGSLRYQQAEHNLSGHIKYLHLPKPSFLNKRNSDSMGTVEPETIPNMDLTIDQFNVGDVNLGQMSLKTTSRKKYWQLDYCKITAPSYQLFINGDWRHFSAQKNQTEIHGSLDIYDLTQSLKQWHIAPVVEAHHGKVEFKGSWPAAVYDVALTKLSGNLSMILKDGRITNLSPETEEKLGLGKLLSILSLQTIPRRIKLDFSDLSKDGYSFDIFKGSFVLKNGVMTTDDSYIDGPVAYASMKGDLDLMNQLYDLNLRVSPHITASLPVVATIAGGPIAGIATWVASKLINHGMQKISGYTYKISGPWLDPVVQQVSIIKHKQQ</sequence>
<dbReference type="AlphaFoldDB" id="A0A0W0WXE9"/>
<reference evidence="2 3" key="1">
    <citation type="submission" date="2015-11" db="EMBL/GenBank/DDBJ databases">
        <title>Genomic analysis of 38 Legionella species identifies large and diverse effector repertoires.</title>
        <authorList>
            <person name="Burstein D."/>
            <person name="Amaro F."/>
            <person name="Zusman T."/>
            <person name="Lifshitz Z."/>
            <person name="Cohen O."/>
            <person name="Gilbert J.A."/>
            <person name="Pupko T."/>
            <person name="Shuman H.A."/>
            <person name="Segal G."/>
        </authorList>
    </citation>
    <scope>NUCLEOTIDE SEQUENCE [LARGE SCALE GENOMIC DNA]</scope>
    <source>
        <strain evidence="2 3">Oak Ridge-10</strain>
    </source>
</reference>
<keyword evidence="2" id="KW-0812">Transmembrane</keyword>
<dbReference type="PATRIC" id="fig|29423.5.peg.2216"/>
<dbReference type="RefSeq" id="WP_025386149.1">
    <property type="nucleotide sequence ID" value="NZ_LCUA01000001.1"/>
</dbReference>
<protein>
    <submittedName>
        <fullName evidence="2">Transmembrane protein</fullName>
    </submittedName>
</protein>
<dbReference type="PANTHER" id="PTHR38690:SF1">
    <property type="entry name" value="PROTEASE"/>
    <property type="match status" value="1"/>
</dbReference>
<accession>A0A0W0WXE9</accession>
<dbReference type="InterPro" id="IPR025263">
    <property type="entry name" value="YhdP_central"/>
</dbReference>
<organism evidence="2 3">
    <name type="scientific">Legionella oakridgensis</name>
    <dbReference type="NCBI Taxonomy" id="29423"/>
    <lineage>
        <taxon>Bacteria</taxon>
        <taxon>Pseudomonadati</taxon>
        <taxon>Pseudomonadota</taxon>
        <taxon>Gammaproteobacteria</taxon>
        <taxon>Legionellales</taxon>
        <taxon>Legionellaceae</taxon>
        <taxon>Legionella</taxon>
    </lineage>
</organism>
<evidence type="ECO:0000259" key="1">
    <source>
        <dbReference type="Pfam" id="PF13116"/>
    </source>
</evidence>
<dbReference type="InterPro" id="IPR011836">
    <property type="entry name" value="YhdP"/>
</dbReference>
<dbReference type="PANTHER" id="PTHR38690">
    <property type="entry name" value="PROTEASE-RELATED"/>
    <property type="match status" value="1"/>
</dbReference>
<name>A0A0W0WXE9_9GAMM</name>
<proteinExistence type="predicted"/>
<dbReference type="EMBL" id="LNYP01000031">
    <property type="protein sequence ID" value="KTD36976.1"/>
    <property type="molecule type" value="Genomic_DNA"/>
</dbReference>